<organism evidence="1 2">
    <name type="scientific">Cellulophaga phage Ingeline_1</name>
    <dbReference type="NCBI Taxonomy" id="2745674"/>
    <lineage>
        <taxon>Viruses</taxon>
        <taxon>Duplodnaviria</taxon>
        <taxon>Heunggongvirae</taxon>
        <taxon>Uroviricota</taxon>
        <taxon>Caudoviricetes</taxon>
        <taxon>Duneviridae</taxon>
        <taxon>Ingelinevirus</taxon>
        <taxon>Ingelinevirus ingeline</taxon>
    </lineage>
</organism>
<sequence length="308" mass="35443">MELIFNKNSTGQVEIKTLLGFTDGDFKYDNLESYIELQTPYLIDIIGQSVYDKVVTYYKEATVVDEKTKSILKKMQFYIVSMAYLDYAPNNDLTHGNSGRTFRSEDNEKIPWDWQIQASNKVTYKNAYTALDQLLVSLDASEWQEWIDSDAYKHANAIFIKNTLEFDKVYPINKSGQLYYKLVPFMDDFENEYVNAILTSDYAAQLKSKTNPSDNEKLLLLYIKKAIAYLSLAKGMKAFPVELLPDSLTFQENTRMKSAARAEVMEFLNAEGGKYLQKLEYEYSQQTATFTPIKTTNGLDEGTKYVNL</sequence>
<reference evidence="1" key="1">
    <citation type="submission" date="2020-07" db="EMBL/GenBank/DDBJ databases">
        <title>Highly diverse flavobacterial phages as mortality factor during North Sea spring blooms.</title>
        <authorList>
            <person name="Bartlau N."/>
            <person name="Wichels A."/>
            <person name="Krohne G."/>
            <person name="Adriaenssens E.M."/>
            <person name="Heins A."/>
            <person name="Fuchs B.M."/>
            <person name="Amann R."/>
            <person name="Moraru C."/>
        </authorList>
    </citation>
    <scope>NUCLEOTIDE SEQUENCE</scope>
</reference>
<protein>
    <submittedName>
        <fullName evidence="1">Adaptor protein</fullName>
    </submittedName>
</protein>
<name>A0A8E4ZBT7_9CAUD</name>
<keyword evidence="2" id="KW-1185">Reference proteome</keyword>
<proteinExistence type="predicted"/>
<dbReference type="EMBL" id="MT732435">
    <property type="protein sequence ID" value="QQV89947.1"/>
    <property type="molecule type" value="Genomic_DNA"/>
</dbReference>
<accession>A0A8E4ZBT7</accession>
<gene>
    <name evidence="1" type="ORF">Ingeline1_3</name>
</gene>
<dbReference type="Pfam" id="PF20459">
    <property type="entry name" value="DUF6712"/>
    <property type="match status" value="2"/>
</dbReference>
<dbReference type="Proteomes" id="UP000693804">
    <property type="component" value="Segment"/>
</dbReference>
<evidence type="ECO:0000313" key="1">
    <source>
        <dbReference type="EMBL" id="QQV89947.1"/>
    </source>
</evidence>
<evidence type="ECO:0000313" key="2">
    <source>
        <dbReference type="Proteomes" id="UP000693804"/>
    </source>
</evidence>
<dbReference type="InterPro" id="IPR046558">
    <property type="entry name" value="DUF6712"/>
</dbReference>